<feature type="domain" description="OmpR/PhoB-type" evidence="5">
    <location>
        <begin position="125"/>
        <end position="225"/>
    </location>
</feature>
<dbReference type="PANTHER" id="PTHR48111:SF36">
    <property type="entry name" value="TRANSCRIPTIONAL REGULATORY PROTEIN CUTR"/>
    <property type="match status" value="1"/>
</dbReference>
<evidence type="ECO:0000313" key="7">
    <source>
        <dbReference type="Proteomes" id="UP000618931"/>
    </source>
</evidence>
<dbReference type="SMART" id="SM00862">
    <property type="entry name" value="Trans_reg_C"/>
    <property type="match status" value="1"/>
</dbReference>
<comment type="caution">
    <text evidence="2">Lacks conserved residue(s) required for the propagation of feature annotation.</text>
</comment>
<name>A0ABS0HZA4_9BACT</name>
<dbReference type="InterPro" id="IPR001867">
    <property type="entry name" value="OmpR/PhoB-type_DNA-bd"/>
</dbReference>
<evidence type="ECO:0000256" key="1">
    <source>
        <dbReference type="ARBA" id="ARBA00023125"/>
    </source>
</evidence>
<gene>
    <name evidence="6" type="ORF">I2H31_02800</name>
</gene>
<keyword evidence="7" id="KW-1185">Reference proteome</keyword>
<dbReference type="Pfam" id="PF00486">
    <property type="entry name" value="Trans_reg_C"/>
    <property type="match status" value="1"/>
</dbReference>
<dbReference type="InterPro" id="IPR011006">
    <property type="entry name" value="CheY-like_superfamily"/>
</dbReference>
<evidence type="ECO:0000256" key="3">
    <source>
        <dbReference type="PROSITE-ProRule" id="PRU01091"/>
    </source>
</evidence>
<dbReference type="RefSeq" id="WP_196291475.1">
    <property type="nucleotide sequence ID" value="NZ_JADQDM010000001.1"/>
</dbReference>
<dbReference type="PROSITE" id="PS50110">
    <property type="entry name" value="RESPONSE_REGULATORY"/>
    <property type="match status" value="1"/>
</dbReference>
<reference evidence="6 7" key="1">
    <citation type="submission" date="2020-11" db="EMBL/GenBank/DDBJ databases">
        <authorList>
            <person name="Kim M.K."/>
        </authorList>
    </citation>
    <scope>NUCLEOTIDE SEQUENCE [LARGE SCALE GENOMIC DNA]</scope>
    <source>
        <strain evidence="6 7">BT662</strain>
    </source>
</reference>
<dbReference type="CDD" id="cd00383">
    <property type="entry name" value="trans_reg_C"/>
    <property type="match status" value="1"/>
</dbReference>
<accession>A0ABS0HZA4</accession>
<dbReference type="PANTHER" id="PTHR48111">
    <property type="entry name" value="REGULATOR OF RPOS"/>
    <property type="match status" value="1"/>
</dbReference>
<evidence type="ECO:0000259" key="4">
    <source>
        <dbReference type="PROSITE" id="PS50110"/>
    </source>
</evidence>
<dbReference type="EMBL" id="JADQDM010000001">
    <property type="protein sequence ID" value="MBF9220023.1"/>
    <property type="molecule type" value="Genomic_DNA"/>
</dbReference>
<dbReference type="InterPro" id="IPR039420">
    <property type="entry name" value="WalR-like"/>
</dbReference>
<dbReference type="InterPro" id="IPR036388">
    <property type="entry name" value="WH-like_DNA-bd_sf"/>
</dbReference>
<dbReference type="Pfam" id="PF00072">
    <property type="entry name" value="Response_reg"/>
    <property type="match status" value="1"/>
</dbReference>
<evidence type="ECO:0000256" key="2">
    <source>
        <dbReference type="PROSITE-ProRule" id="PRU00169"/>
    </source>
</evidence>
<feature type="DNA-binding region" description="OmpR/PhoB-type" evidence="3">
    <location>
        <begin position="125"/>
        <end position="225"/>
    </location>
</feature>
<protein>
    <submittedName>
        <fullName evidence="6">Response regulator transcription factor</fullName>
    </submittedName>
</protein>
<dbReference type="SUPFAM" id="SSF52172">
    <property type="entry name" value="CheY-like"/>
    <property type="match status" value="1"/>
</dbReference>
<evidence type="ECO:0000313" key="6">
    <source>
        <dbReference type="EMBL" id="MBF9220023.1"/>
    </source>
</evidence>
<proteinExistence type="predicted"/>
<dbReference type="Gene3D" id="3.40.50.2300">
    <property type="match status" value="1"/>
</dbReference>
<dbReference type="InterPro" id="IPR001789">
    <property type="entry name" value="Sig_transdc_resp-reg_receiver"/>
</dbReference>
<feature type="domain" description="Response regulatory" evidence="4">
    <location>
        <begin position="2"/>
        <end position="117"/>
    </location>
</feature>
<comment type="caution">
    <text evidence="6">The sequence shown here is derived from an EMBL/GenBank/DDBJ whole genome shotgun (WGS) entry which is preliminary data.</text>
</comment>
<dbReference type="Proteomes" id="UP000618931">
    <property type="component" value="Unassembled WGS sequence"/>
</dbReference>
<sequence>MKVLLIEPDEQPRQALLAFLRQAQYRVDLATTFAEATAFLASQTYDFVLLAQALPDGDGLNLLPAALRHETHPTSCIVFTATPAVEERLRGFALGADECLPKPVSVAELERRMRVIIRQRVGLQRPAIHFGTGFVLDLAARRLCYGPHYVHLSRKQFDVLHLLLKRRGQVLTRQELGAHIGRPARDHRENSNYIDVHIMNVRRALAPYAPVDFLETVNGIGYRAA</sequence>
<organism evidence="6 7">
    <name type="scientific">Hymenobacter ruricola</name>
    <dbReference type="NCBI Taxonomy" id="2791023"/>
    <lineage>
        <taxon>Bacteria</taxon>
        <taxon>Pseudomonadati</taxon>
        <taxon>Bacteroidota</taxon>
        <taxon>Cytophagia</taxon>
        <taxon>Cytophagales</taxon>
        <taxon>Hymenobacteraceae</taxon>
        <taxon>Hymenobacter</taxon>
    </lineage>
</organism>
<dbReference type="Gene3D" id="1.10.10.10">
    <property type="entry name" value="Winged helix-like DNA-binding domain superfamily/Winged helix DNA-binding domain"/>
    <property type="match status" value="1"/>
</dbReference>
<dbReference type="SMART" id="SM00448">
    <property type="entry name" value="REC"/>
    <property type="match status" value="1"/>
</dbReference>
<evidence type="ECO:0000259" key="5">
    <source>
        <dbReference type="PROSITE" id="PS51755"/>
    </source>
</evidence>
<dbReference type="PROSITE" id="PS51755">
    <property type="entry name" value="OMPR_PHOB"/>
    <property type="match status" value="1"/>
</dbReference>
<keyword evidence="1 3" id="KW-0238">DNA-binding</keyword>